<gene>
    <name evidence="7" type="ORF">QE382_002767</name>
</gene>
<evidence type="ECO:0000256" key="2">
    <source>
        <dbReference type="ARBA" id="ARBA00022723"/>
    </source>
</evidence>
<sequence>MMKFIGIILIALFFFSFPIYGQRNIEAGKSIFKSRCASCHSIDKRVIGPALKDVDKRHEEKWIIDFVHSSQTLIMAGDETAKMLFQEYNRTIMPDHKDLSPEQIRNIIAYIKNEGNGVPAKASKRYVPAYTNPYKDKNGFVDKILYLNFDEAQSPLKFSDTTSWLIIASIIALLLTIFYLSAYLNYVSDTLTSKKKRT</sequence>
<keyword evidence="3 4" id="KW-0408">Iron</keyword>
<evidence type="ECO:0000256" key="3">
    <source>
        <dbReference type="ARBA" id="ARBA00023004"/>
    </source>
</evidence>
<dbReference type="InterPro" id="IPR009056">
    <property type="entry name" value="Cyt_c-like_dom"/>
</dbReference>
<keyword evidence="2 4" id="KW-0479">Metal-binding</keyword>
<accession>A0ABU0U746</accession>
<keyword evidence="8" id="KW-1185">Reference proteome</keyword>
<evidence type="ECO:0000256" key="4">
    <source>
        <dbReference type="PROSITE-ProRule" id="PRU00433"/>
    </source>
</evidence>
<proteinExistence type="predicted"/>
<protein>
    <submittedName>
        <fullName evidence="7">Mono/diheme cytochrome c family protein</fullName>
    </submittedName>
</protein>
<dbReference type="Gene3D" id="1.10.760.10">
    <property type="entry name" value="Cytochrome c-like domain"/>
    <property type="match status" value="1"/>
</dbReference>
<keyword evidence="5" id="KW-0812">Transmembrane</keyword>
<name>A0ABU0U746_9SPHI</name>
<dbReference type="SUPFAM" id="SSF46626">
    <property type="entry name" value="Cytochrome c"/>
    <property type="match status" value="1"/>
</dbReference>
<evidence type="ECO:0000256" key="5">
    <source>
        <dbReference type="SAM" id="Phobius"/>
    </source>
</evidence>
<organism evidence="7 8">
    <name type="scientific">Sphingobacterium zeae</name>
    <dbReference type="NCBI Taxonomy" id="1776859"/>
    <lineage>
        <taxon>Bacteria</taxon>
        <taxon>Pseudomonadati</taxon>
        <taxon>Bacteroidota</taxon>
        <taxon>Sphingobacteriia</taxon>
        <taxon>Sphingobacteriales</taxon>
        <taxon>Sphingobacteriaceae</taxon>
        <taxon>Sphingobacterium</taxon>
    </lineage>
</organism>
<reference evidence="7 8" key="1">
    <citation type="submission" date="2023-07" db="EMBL/GenBank/DDBJ databases">
        <title>Functional and genomic diversity of the sorghum phyllosphere microbiome.</title>
        <authorList>
            <person name="Shade A."/>
        </authorList>
    </citation>
    <scope>NUCLEOTIDE SEQUENCE [LARGE SCALE GENOMIC DNA]</scope>
    <source>
        <strain evidence="7 8">SORGH_AS_0892</strain>
    </source>
</reference>
<dbReference type="Proteomes" id="UP001244640">
    <property type="component" value="Unassembled WGS sequence"/>
</dbReference>
<dbReference type="InterPro" id="IPR036909">
    <property type="entry name" value="Cyt_c-like_dom_sf"/>
</dbReference>
<feature type="transmembrane region" description="Helical" evidence="5">
    <location>
        <begin position="164"/>
        <end position="187"/>
    </location>
</feature>
<keyword evidence="5" id="KW-0472">Membrane</keyword>
<keyword evidence="1 4" id="KW-0349">Heme</keyword>
<dbReference type="Pfam" id="PF00034">
    <property type="entry name" value="Cytochrom_C"/>
    <property type="match status" value="1"/>
</dbReference>
<evidence type="ECO:0000313" key="7">
    <source>
        <dbReference type="EMBL" id="MDQ1150783.1"/>
    </source>
</evidence>
<evidence type="ECO:0000256" key="1">
    <source>
        <dbReference type="ARBA" id="ARBA00022617"/>
    </source>
</evidence>
<keyword evidence="5" id="KW-1133">Transmembrane helix</keyword>
<comment type="caution">
    <text evidence="7">The sequence shown here is derived from an EMBL/GenBank/DDBJ whole genome shotgun (WGS) entry which is preliminary data.</text>
</comment>
<evidence type="ECO:0000259" key="6">
    <source>
        <dbReference type="PROSITE" id="PS51007"/>
    </source>
</evidence>
<dbReference type="PROSITE" id="PS51007">
    <property type="entry name" value="CYTC"/>
    <property type="match status" value="1"/>
</dbReference>
<evidence type="ECO:0000313" key="8">
    <source>
        <dbReference type="Proteomes" id="UP001244640"/>
    </source>
</evidence>
<dbReference type="RefSeq" id="WP_307186375.1">
    <property type="nucleotide sequence ID" value="NZ_JAUTBA010000001.1"/>
</dbReference>
<dbReference type="EMBL" id="JAUTBA010000001">
    <property type="protein sequence ID" value="MDQ1150783.1"/>
    <property type="molecule type" value="Genomic_DNA"/>
</dbReference>
<feature type="domain" description="Cytochrome c" evidence="6">
    <location>
        <begin position="23"/>
        <end position="115"/>
    </location>
</feature>